<dbReference type="InterPro" id="IPR050798">
    <property type="entry name" value="YhaM_exoribonuc/phosphodiest"/>
</dbReference>
<organism evidence="3 4">
    <name type="scientific">Candidatus Nitrosotenuis uzonensis</name>
    <dbReference type="NCBI Taxonomy" id="1407055"/>
    <lineage>
        <taxon>Archaea</taxon>
        <taxon>Nitrososphaerota</taxon>
        <taxon>Candidatus Nitrosotenuis</taxon>
    </lineage>
</organism>
<dbReference type="InterPro" id="IPR006675">
    <property type="entry name" value="HDIG_dom"/>
</dbReference>
<evidence type="ECO:0000313" key="3">
    <source>
        <dbReference type="EMBL" id="CDI04941.1"/>
    </source>
</evidence>
<dbReference type="GO" id="GO:0003676">
    <property type="term" value="F:nucleic acid binding"/>
    <property type="evidence" value="ECO:0007669"/>
    <property type="project" value="InterPro"/>
</dbReference>
<dbReference type="CDD" id="cd00077">
    <property type="entry name" value="HDc"/>
    <property type="match status" value="1"/>
</dbReference>
<dbReference type="EC" id="3.1.-.-" evidence="3"/>
<dbReference type="STRING" id="1407055.NITUZ_140016"/>
<evidence type="ECO:0000259" key="2">
    <source>
        <dbReference type="PROSITE" id="PS51831"/>
    </source>
</evidence>
<evidence type="ECO:0000313" key="4">
    <source>
        <dbReference type="Proteomes" id="UP000018159"/>
    </source>
</evidence>
<dbReference type="SUPFAM" id="SSF50249">
    <property type="entry name" value="Nucleic acid-binding proteins"/>
    <property type="match status" value="1"/>
</dbReference>
<sequence length="303" mass="34556">MFDQQIRKLQFVSDLKEGDNIDSIFAVRSKSPLFPYKNGKQGSWFSIQIADKTGKIEARFWGNESTKTQMIWNLIQNSDVIHVKGMVIRYNQALQISISGTDEIKNVEKYSVGDFLPRSKKDISEMLGELRSLLSEMKNPYIATLVDSFLNDSEFMEKFSRCPAAVSRHQNYLGGLLEHTLNLIHICKTIAKDRPELDKDLLLSGCFLHDIGKIREYEISSTITISEEGRLIGHISIGQHMVEEKISKIDGFPKDLKLKLIHIILSHHGKLEWGSPKEPQFSEALVIHLADQTDAKTDYIIKH</sequence>
<keyword evidence="1 3" id="KW-0378">Hydrolase</keyword>
<protein>
    <submittedName>
        <fullName evidence="3">3'-5' exoribonuclease yhaM</fullName>
        <ecNumber evidence="3">3.1.-.-</ecNumber>
    </submittedName>
</protein>
<comment type="caution">
    <text evidence="3">The sequence shown here is derived from an EMBL/GenBank/DDBJ whole genome shotgun (WGS) entry which is preliminary data.</text>
</comment>
<name>V6AQD1_9ARCH</name>
<dbReference type="InterPro" id="IPR004365">
    <property type="entry name" value="NA-bd_OB_tRNA"/>
</dbReference>
<dbReference type="Proteomes" id="UP000018159">
    <property type="component" value="Unassembled WGS sequence"/>
</dbReference>
<reference evidence="3 4" key="1">
    <citation type="journal article" date="2013" name="PLoS ONE">
        <title>Enrichment and Genome Sequence of the Group I.1a Ammonia-Oxidizing Archaeon ?Ca. Nitrosotenuis uzonensis? Representing a Clade Globally.</title>
        <authorList>
            <person name="Lebedeva E.V."/>
            <person name="Hatzenpichler R."/>
            <person name="Pelletier E."/>
            <person name="Schuster N."/>
            <person name="Hauzmayer S."/>
            <person name="Bulaev A."/>
            <person name="Grigor'eva N.V."/>
            <person name="Galushko A."/>
            <person name="Schmid M."/>
            <person name="Palatinszky M."/>
            <person name="Le Paslier D."/>
            <person name="Daims H."/>
            <person name="Wagner M."/>
        </authorList>
    </citation>
    <scope>NUCLEOTIDE SEQUENCE [LARGE SCALE GENOMIC DNA]</scope>
    <source>
        <strain evidence="3 4">N4</strain>
    </source>
</reference>
<dbReference type="InterPro" id="IPR003607">
    <property type="entry name" value="HD/PDEase_dom"/>
</dbReference>
<dbReference type="PANTHER" id="PTHR37294:SF1">
    <property type="entry name" value="3'-5' EXORIBONUCLEASE YHAM"/>
    <property type="match status" value="1"/>
</dbReference>
<accession>V6AQD1</accession>
<dbReference type="SUPFAM" id="SSF109604">
    <property type="entry name" value="HD-domain/PDEase-like"/>
    <property type="match status" value="1"/>
</dbReference>
<dbReference type="PROSITE" id="PS51831">
    <property type="entry name" value="HD"/>
    <property type="match status" value="1"/>
</dbReference>
<dbReference type="Pfam" id="PF01966">
    <property type="entry name" value="HD"/>
    <property type="match status" value="1"/>
</dbReference>
<evidence type="ECO:0000256" key="1">
    <source>
        <dbReference type="ARBA" id="ARBA00022801"/>
    </source>
</evidence>
<dbReference type="NCBIfam" id="TIGR00277">
    <property type="entry name" value="HDIG"/>
    <property type="match status" value="1"/>
</dbReference>
<proteinExistence type="predicted"/>
<dbReference type="RefSeq" id="WP_048194231.1">
    <property type="nucleotide sequence ID" value="NZ_CBTY010000006.1"/>
</dbReference>
<dbReference type="Pfam" id="PF01336">
    <property type="entry name" value="tRNA_anti-codon"/>
    <property type="match status" value="1"/>
</dbReference>
<dbReference type="SMART" id="SM00471">
    <property type="entry name" value="HDc"/>
    <property type="match status" value="1"/>
</dbReference>
<dbReference type="PANTHER" id="PTHR37294">
    <property type="entry name" value="3'-5' EXORIBONUCLEASE YHAM"/>
    <property type="match status" value="1"/>
</dbReference>
<dbReference type="GO" id="GO:0016787">
    <property type="term" value="F:hydrolase activity"/>
    <property type="evidence" value="ECO:0007669"/>
    <property type="project" value="UniProtKB-KW"/>
</dbReference>
<dbReference type="Gene3D" id="2.40.50.140">
    <property type="entry name" value="Nucleic acid-binding proteins"/>
    <property type="match status" value="1"/>
</dbReference>
<dbReference type="GO" id="GO:0031125">
    <property type="term" value="P:rRNA 3'-end processing"/>
    <property type="evidence" value="ECO:0007669"/>
    <property type="project" value="TreeGrafter"/>
</dbReference>
<dbReference type="EMBL" id="CBTY010000006">
    <property type="protein sequence ID" value="CDI04941.1"/>
    <property type="molecule type" value="Genomic_DNA"/>
</dbReference>
<keyword evidence="4" id="KW-1185">Reference proteome</keyword>
<gene>
    <name evidence="3" type="ORF">NITUZ_140016</name>
</gene>
<dbReference type="InterPro" id="IPR006674">
    <property type="entry name" value="HD_domain"/>
</dbReference>
<dbReference type="Gene3D" id="1.10.3210.10">
    <property type="entry name" value="Hypothetical protein af1432"/>
    <property type="match status" value="1"/>
</dbReference>
<dbReference type="AlphaFoldDB" id="V6AQD1"/>
<dbReference type="InterPro" id="IPR012340">
    <property type="entry name" value="NA-bd_OB-fold"/>
</dbReference>
<feature type="domain" description="HD" evidence="2">
    <location>
        <begin position="176"/>
        <end position="296"/>
    </location>
</feature>
<dbReference type="OrthoDB" id="114744at2157"/>